<dbReference type="EMBL" id="JANPWB010000013">
    <property type="protein sequence ID" value="KAJ1104448.1"/>
    <property type="molecule type" value="Genomic_DNA"/>
</dbReference>
<comment type="caution">
    <text evidence="2">The sequence shown here is derived from an EMBL/GenBank/DDBJ whole genome shotgun (WGS) entry which is preliminary data.</text>
</comment>
<organism evidence="2 3">
    <name type="scientific">Pleurodeles waltl</name>
    <name type="common">Iberian ribbed newt</name>
    <dbReference type="NCBI Taxonomy" id="8319"/>
    <lineage>
        <taxon>Eukaryota</taxon>
        <taxon>Metazoa</taxon>
        <taxon>Chordata</taxon>
        <taxon>Craniata</taxon>
        <taxon>Vertebrata</taxon>
        <taxon>Euteleostomi</taxon>
        <taxon>Amphibia</taxon>
        <taxon>Batrachia</taxon>
        <taxon>Caudata</taxon>
        <taxon>Salamandroidea</taxon>
        <taxon>Salamandridae</taxon>
        <taxon>Pleurodelinae</taxon>
        <taxon>Pleurodeles</taxon>
    </lineage>
</organism>
<reference evidence="2" key="1">
    <citation type="journal article" date="2022" name="bioRxiv">
        <title>Sequencing and chromosome-scale assembly of the giantPleurodeles waltlgenome.</title>
        <authorList>
            <person name="Brown T."/>
            <person name="Elewa A."/>
            <person name="Iarovenko S."/>
            <person name="Subramanian E."/>
            <person name="Araus A.J."/>
            <person name="Petzold A."/>
            <person name="Susuki M."/>
            <person name="Suzuki K.-i.T."/>
            <person name="Hayashi T."/>
            <person name="Toyoda A."/>
            <person name="Oliveira C."/>
            <person name="Osipova E."/>
            <person name="Leigh N.D."/>
            <person name="Simon A."/>
            <person name="Yun M.H."/>
        </authorList>
    </citation>
    <scope>NUCLEOTIDE SEQUENCE</scope>
    <source>
        <strain evidence="2">20211129_DDA</strain>
        <tissue evidence="2">Liver</tissue>
    </source>
</reference>
<proteinExistence type="predicted"/>
<gene>
    <name evidence="2" type="ORF">NDU88_001860</name>
</gene>
<dbReference type="AlphaFoldDB" id="A0AAV7MR44"/>
<name>A0AAV7MR44_PLEWA</name>
<protein>
    <submittedName>
        <fullName evidence="2">Uncharacterized protein</fullName>
    </submittedName>
</protein>
<sequence length="143" mass="15060">MANTMREAVAHQCAPDTSHTKEQPSTSADTSGQEALPQEQQATRTPNPAEGEPPRKRSLRSRQKPENIAKTPASQCPSEKGYLACHRQGGVDPEGLLQAEHPLPQTVGGPVQLGKENVGSLAGAGLGLASQRGRGARRTLTPP</sequence>
<feature type="region of interest" description="Disordered" evidence="1">
    <location>
        <begin position="1"/>
        <end position="109"/>
    </location>
</feature>
<accession>A0AAV7MR44</accession>
<evidence type="ECO:0000256" key="1">
    <source>
        <dbReference type="SAM" id="MobiDB-lite"/>
    </source>
</evidence>
<feature type="compositionally biased region" description="Polar residues" evidence="1">
    <location>
        <begin position="23"/>
        <end position="46"/>
    </location>
</feature>
<keyword evidence="3" id="KW-1185">Reference proteome</keyword>
<evidence type="ECO:0000313" key="2">
    <source>
        <dbReference type="EMBL" id="KAJ1104448.1"/>
    </source>
</evidence>
<evidence type="ECO:0000313" key="3">
    <source>
        <dbReference type="Proteomes" id="UP001066276"/>
    </source>
</evidence>
<dbReference type="Proteomes" id="UP001066276">
    <property type="component" value="Chromosome 9"/>
</dbReference>